<protein>
    <submittedName>
        <fullName evidence="2">Uncharacterized protein</fullName>
    </submittedName>
</protein>
<keyword evidence="1" id="KW-0732">Signal</keyword>
<dbReference type="Proteomes" id="UP001497482">
    <property type="component" value="Chromosome 5"/>
</dbReference>
<reference evidence="2 3" key="1">
    <citation type="submission" date="2024-04" db="EMBL/GenBank/DDBJ databases">
        <authorList>
            <person name="Waldvogel A.-M."/>
            <person name="Schoenle A."/>
        </authorList>
    </citation>
    <scope>NUCLEOTIDE SEQUENCE [LARGE SCALE GENOMIC DNA]</scope>
</reference>
<gene>
    <name evidence="2" type="ORF">KC01_LOCUS33582</name>
</gene>
<dbReference type="EMBL" id="OZ035827">
    <property type="protein sequence ID" value="CAL1606393.1"/>
    <property type="molecule type" value="Genomic_DNA"/>
</dbReference>
<name>A0AAV2LZA5_KNICA</name>
<evidence type="ECO:0000256" key="1">
    <source>
        <dbReference type="SAM" id="SignalP"/>
    </source>
</evidence>
<proteinExistence type="predicted"/>
<organism evidence="2 3">
    <name type="scientific">Knipowitschia caucasica</name>
    <name type="common">Caucasian dwarf goby</name>
    <name type="synonym">Pomatoschistus caucasicus</name>
    <dbReference type="NCBI Taxonomy" id="637954"/>
    <lineage>
        <taxon>Eukaryota</taxon>
        <taxon>Metazoa</taxon>
        <taxon>Chordata</taxon>
        <taxon>Craniata</taxon>
        <taxon>Vertebrata</taxon>
        <taxon>Euteleostomi</taxon>
        <taxon>Actinopterygii</taxon>
        <taxon>Neopterygii</taxon>
        <taxon>Teleostei</taxon>
        <taxon>Neoteleostei</taxon>
        <taxon>Acanthomorphata</taxon>
        <taxon>Gobiaria</taxon>
        <taxon>Gobiiformes</taxon>
        <taxon>Gobioidei</taxon>
        <taxon>Gobiidae</taxon>
        <taxon>Gobiinae</taxon>
        <taxon>Knipowitschia</taxon>
    </lineage>
</organism>
<evidence type="ECO:0000313" key="3">
    <source>
        <dbReference type="Proteomes" id="UP001497482"/>
    </source>
</evidence>
<accession>A0AAV2LZA5</accession>
<evidence type="ECO:0000313" key="2">
    <source>
        <dbReference type="EMBL" id="CAL1606393.1"/>
    </source>
</evidence>
<feature type="chain" id="PRO_5043741050" evidence="1">
    <location>
        <begin position="26"/>
        <end position="87"/>
    </location>
</feature>
<sequence length="87" mass="9530">MRCGVGPWAIAVALSWTLILNGVQAKKERKKLKEGAPQNTENFNATVSNSEEVEGTVKAVCFAFSPPIELAFSPLPVYQHCKNSRPQ</sequence>
<feature type="signal peptide" evidence="1">
    <location>
        <begin position="1"/>
        <end position="25"/>
    </location>
</feature>
<dbReference type="AlphaFoldDB" id="A0AAV2LZA5"/>
<keyword evidence="3" id="KW-1185">Reference proteome</keyword>